<evidence type="ECO:0000313" key="2">
    <source>
        <dbReference type="EMBL" id="OOR98938.1"/>
    </source>
</evidence>
<evidence type="ECO:0008006" key="4">
    <source>
        <dbReference type="Google" id="ProtNLM"/>
    </source>
</evidence>
<protein>
    <recommendedName>
        <fullName evidence="4">DUF406 domain-containing protein</fullName>
    </recommendedName>
</protein>
<dbReference type="InterPro" id="IPR005272">
    <property type="entry name" value="DUF406"/>
</dbReference>
<dbReference type="Pfam" id="PF04175">
    <property type="entry name" value="DUF406"/>
    <property type="match status" value="1"/>
</dbReference>
<evidence type="ECO:0000313" key="3">
    <source>
        <dbReference type="Proteomes" id="UP000190867"/>
    </source>
</evidence>
<dbReference type="NCBIfam" id="TIGR00743">
    <property type="entry name" value="DUF406 family protein"/>
    <property type="match status" value="1"/>
</dbReference>
<gene>
    <name evidence="2" type="ORF">B0187_06665</name>
</gene>
<proteinExistence type="inferred from homology"/>
<organism evidence="2 3">
    <name type="scientific">Haemophilus paracuniculus</name>
    <dbReference type="NCBI Taxonomy" id="734"/>
    <lineage>
        <taxon>Bacteria</taxon>
        <taxon>Pseudomonadati</taxon>
        <taxon>Pseudomonadota</taxon>
        <taxon>Gammaproteobacteria</taxon>
        <taxon>Pasteurellales</taxon>
        <taxon>Pasteurellaceae</taxon>
        <taxon>Haemophilus</taxon>
    </lineage>
</organism>
<comment type="caution">
    <text evidence="2">The sequence shown here is derived from an EMBL/GenBank/DDBJ whole genome shotgun (WGS) entry which is preliminary data.</text>
</comment>
<dbReference type="EMBL" id="MUYA01000008">
    <property type="protein sequence ID" value="OOR98938.1"/>
    <property type="molecule type" value="Genomic_DNA"/>
</dbReference>
<dbReference type="PANTHER" id="PTHR38769">
    <property type="entry name" value="UPF0381 PROTEIN YFCZ-RELATED"/>
    <property type="match status" value="1"/>
</dbReference>
<dbReference type="GO" id="GO:0005829">
    <property type="term" value="C:cytosol"/>
    <property type="evidence" value="ECO:0007669"/>
    <property type="project" value="TreeGrafter"/>
</dbReference>
<sequence length="97" mass="11124">MNKTLQQKAEEARTMCKLKGEGFLDNSDRTIAFEGVYASEAEADQAVRFFTEKARSVENEPCRIEQSISPFKQGYLMQMQIEFSCQAEVILFQMAVR</sequence>
<dbReference type="InterPro" id="IPR035571">
    <property type="entry name" value="UPF0234-like_C"/>
</dbReference>
<name>A0A1T0ARI8_9PAST</name>
<dbReference type="Proteomes" id="UP000190867">
    <property type="component" value="Unassembled WGS sequence"/>
</dbReference>
<dbReference type="PANTHER" id="PTHR38769:SF1">
    <property type="entry name" value="UPF0381 PROTEIN YFCZ-RELATED"/>
    <property type="match status" value="1"/>
</dbReference>
<dbReference type="STRING" id="734.B0187_06665"/>
<dbReference type="OrthoDB" id="6198608at2"/>
<dbReference type="RefSeq" id="WP_078237083.1">
    <property type="nucleotide sequence ID" value="NZ_MUYA01000008.1"/>
</dbReference>
<comment type="similarity">
    <text evidence="1">Belongs to the UPF0381 family.</text>
</comment>
<accession>A0A1T0ARI8</accession>
<keyword evidence="3" id="KW-1185">Reference proteome</keyword>
<dbReference type="Gene3D" id="3.30.70.860">
    <property type="match status" value="1"/>
</dbReference>
<evidence type="ECO:0000256" key="1">
    <source>
        <dbReference type="ARBA" id="ARBA00006201"/>
    </source>
</evidence>
<dbReference type="AlphaFoldDB" id="A0A1T0ARI8"/>
<reference evidence="2 3" key="1">
    <citation type="submission" date="2017-02" db="EMBL/GenBank/DDBJ databases">
        <title>Draft genome sequence of Haemophilus paracuniculus CCUG 43573 type strain.</title>
        <authorList>
            <person name="Engstrom-Jakobsson H."/>
            <person name="Salva-Serra F."/>
            <person name="Thorell K."/>
            <person name="Gonzales-Siles L."/>
            <person name="Karlsson R."/>
            <person name="Boulund F."/>
            <person name="Engstrand L."/>
            <person name="Kristiansson E."/>
            <person name="Moore E."/>
        </authorList>
    </citation>
    <scope>NUCLEOTIDE SEQUENCE [LARGE SCALE GENOMIC DNA]</scope>
    <source>
        <strain evidence="2 3">CCUG 43573</strain>
    </source>
</reference>